<dbReference type="PANTHER" id="PTHR22876:SF5">
    <property type="entry name" value="CHROMOSOME 9 OPEN READING FRAME 85"/>
    <property type="match status" value="1"/>
</dbReference>
<dbReference type="InterPro" id="IPR009643">
    <property type="entry name" value="HS1-bd"/>
</dbReference>
<feature type="region of interest" description="Disordered" evidence="2">
    <location>
        <begin position="1"/>
        <end position="28"/>
    </location>
</feature>
<dbReference type="Proteomes" id="UP001141327">
    <property type="component" value="Unassembled WGS sequence"/>
</dbReference>
<reference evidence="3" key="1">
    <citation type="journal article" date="2022" name="bioRxiv">
        <title>Genomics of Preaxostyla Flagellates Illuminates Evolutionary Transitions and the Path Towards Mitochondrial Loss.</title>
        <authorList>
            <person name="Novak L.V.F."/>
            <person name="Treitli S.C."/>
            <person name="Pyrih J."/>
            <person name="Halakuc P."/>
            <person name="Pipaliya S.V."/>
            <person name="Vacek V."/>
            <person name="Brzon O."/>
            <person name="Soukal P."/>
            <person name="Eme L."/>
            <person name="Dacks J.B."/>
            <person name="Karnkowska A."/>
            <person name="Elias M."/>
            <person name="Hampl V."/>
        </authorList>
    </citation>
    <scope>NUCLEOTIDE SEQUENCE</scope>
    <source>
        <strain evidence="3">RCP-MX</strain>
    </source>
</reference>
<proteinExistence type="inferred from homology"/>
<sequence length="249" mass="27728">MSSQRGNTSRSRPQAHQNLTSFHHNKASRLTKKIAENSGRFQELLCPACKQIIDWRKAYRKYKPLTVPKKCTRCGQKAITQAYHAVCPNCARANKICAKCCQPFEASLEPAEAVPTDPVAALVQQFPQLMKDGNTVISERQLRSALRQMQKTFGHKPTHPFEYRMEPGAAPQSQAGSQQPEQLPQTSQDLTAFVQSLLGEMQTKFQEMSDAILVKIDEMGSKISDLEKSVGDLMQQAGIDQQQQGAAPK</sequence>
<keyword evidence="4" id="KW-1185">Reference proteome</keyword>
<accession>A0ABQ8ULY8</accession>
<gene>
    <name evidence="3" type="ORF">PAPYR_4520</name>
</gene>
<name>A0ABQ8ULY8_9EUKA</name>
<evidence type="ECO:0000313" key="4">
    <source>
        <dbReference type="Proteomes" id="UP001141327"/>
    </source>
</evidence>
<feature type="region of interest" description="Disordered" evidence="2">
    <location>
        <begin position="155"/>
        <end position="186"/>
    </location>
</feature>
<comment type="similarity">
    <text evidence="1">Belongs to the HSBP1 family.</text>
</comment>
<feature type="compositionally biased region" description="Low complexity" evidence="2">
    <location>
        <begin position="167"/>
        <end position="180"/>
    </location>
</feature>
<comment type="caution">
    <text evidence="3">The sequence shown here is derived from an EMBL/GenBank/DDBJ whole genome shotgun (WGS) entry which is preliminary data.</text>
</comment>
<dbReference type="Pfam" id="PF06825">
    <property type="entry name" value="HSBP1"/>
    <property type="match status" value="1"/>
</dbReference>
<protein>
    <submittedName>
        <fullName evidence="3">Uncharacterized protein</fullName>
    </submittedName>
</protein>
<evidence type="ECO:0000256" key="1">
    <source>
        <dbReference type="ARBA" id="ARBA00006349"/>
    </source>
</evidence>
<evidence type="ECO:0000313" key="3">
    <source>
        <dbReference type="EMBL" id="KAJ4459472.1"/>
    </source>
</evidence>
<dbReference type="EMBL" id="JAPMOS010000019">
    <property type="protein sequence ID" value="KAJ4459472.1"/>
    <property type="molecule type" value="Genomic_DNA"/>
</dbReference>
<feature type="compositionally biased region" description="Polar residues" evidence="2">
    <location>
        <begin position="1"/>
        <end position="22"/>
    </location>
</feature>
<evidence type="ECO:0000256" key="2">
    <source>
        <dbReference type="SAM" id="MobiDB-lite"/>
    </source>
</evidence>
<dbReference type="Pfam" id="PF10217">
    <property type="entry name" value="DUF2039"/>
    <property type="match status" value="1"/>
</dbReference>
<dbReference type="InterPro" id="IPR019351">
    <property type="entry name" value="DUF2039"/>
</dbReference>
<dbReference type="Gene3D" id="1.20.5.430">
    <property type="match status" value="1"/>
</dbReference>
<dbReference type="PANTHER" id="PTHR22876">
    <property type="entry name" value="ZGC:101016"/>
    <property type="match status" value="1"/>
</dbReference>
<organism evidence="3 4">
    <name type="scientific">Paratrimastix pyriformis</name>
    <dbReference type="NCBI Taxonomy" id="342808"/>
    <lineage>
        <taxon>Eukaryota</taxon>
        <taxon>Metamonada</taxon>
        <taxon>Preaxostyla</taxon>
        <taxon>Paratrimastigidae</taxon>
        <taxon>Paratrimastix</taxon>
    </lineage>
</organism>